<evidence type="ECO:0000313" key="3">
    <source>
        <dbReference type="Proteomes" id="UP000541444"/>
    </source>
</evidence>
<dbReference type="EMBL" id="JACGCM010002537">
    <property type="protein sequence ID" value="KAF6138941.1"/>
    <property type="molecule type" value="Genomic_DNA"/>
</dbReference>
<dbReference type="AlphaFoldDB" id="A0A7J7L8H8"/>
<organism evidence="2 3">
    <name type="scientific">Kingdonia uniflora</name>
    <dbReference type="NCBI Taxonomy" id="39325"/>
    <lineage>
        <taxon>Eukaryota</taxon>
        <taxon>Viridiplantae</taxon>
        <taxon>Streptophyta</taxon>
        <taxon>Embryophyta</taxon>
        <taxon>Tracheophyta</taxon>
        <taxon>Spermatophyta</taxon>
        <taxon>Magnoliopsida</taxon>
        <taxon>Ranunculales</taxon>
        <taxon>Circaeasteraceae</taxon>
        <taxon>Kingdonia</taxon>
    </lineage>
</organism>
<protein>
    <submittedName>
        <fullName evidence="2">Uncharacterized protein</fullName>
    </submittedName>
</protein>
<comment type="caution">
    <text evidence="2">The sequence shown here is derived from an EMBL/GenBank/DDBJ whole genome shotgun (WGS) entry which is preliminary data.</text>
</comment>
<accession>A0A7J7L8H8</accession>
<feature type="compositionally biased region" description="Low complexity" evidence="1">
    <location>
        <begin position="82"/>
        <end position="103"/>
    </location>
</feature>
<name>A0A7J7L8H8_9MAGN</name>
<evidence type="ECO:0000313" key="2">
    <source>
        <dbReference type="EMBL" id="KAF6138941.1"/>
    </source>
</evidence>
<sequence>MSSAKEEYDGTNDEEEFEFDEGQCYVSQMRFLSGEKRKITYKELNARVGFKCRSVLVKLRKMYLILIKGVVIDWEDNEGEVRTSQAGTSRGRGSRGRTSQGGAAPPGDQDVLKDHLSE</sequence>
<gene>
    <name evidence="2" type="ORF">GIB67_025670</name>
</gene>
<keyword evidence="3" id="KW-1185">Reference proteome</keyword>
<reference evidence="2 3" key="1">
    <citation type="journal article" date="2020" name="IScience">
        <title>Genome Sequencing of the Endangered Kingdonia uniflora (Circaeasteraceae, Ranunculales) Reveals Potential Mechanisms of Evolutionary Specialization.</title>
        <authorList>
            <person name="Sun Y."/>
            <person name="Deng T."/>
            <person name="Zhang A."/>
            <person name="Moore M.J."/>
            <person name="Landis J.B."/>
            <person name="Lin N."/>
            <person name="Zhang H."/>
            <person name="Zhang X."/>
            <person name="Huang J."/>
            <person name="Zhang X."/>
            <person name="Sun H."/>
            <person name="Wang H."/>
        </authorList>
    </citation>
    <scope>NUCLEOTIDE SEQUENCE [LARGE SCALE GENOMIC DNA]</scope>
    <source>
        <strain evidence="2">TB1705</strain>
        <tissue evidence="2">Leaf</tissue>
    </source>
</reference>
<dbReference type="Proteomes" id="UP000541444">
    <property type="component" value="Unassembled WGS sequence"/>
</dbReference>
<proteinExistence type="predicted"/>
<feature type="region of interest" description="Disordered" evidence="1">
    <location>
        <begin position="78"/>
        <end position="118"/>
    </location>
</feature>
<evidence type="ECO:0000256" key="1">
    <source>
        <dbReference type="SAM" id="MobiDB-lite"/>
    </source>
</evidence>